<feature type="region of interest" description="Disordered" evidence="10">
    <location>
        <begin position="1"/>
        <end position="20"/>
    </location>
</feature>
<dbReference type="Pfam" id="PF00589">
    <property type="entry name" value="Phage_integrase"/>
    <property type="match status" value="1"/>
</dbReference>
<dbReference type="EMBL" id="BAAAOP010000005">
    <property type="protein sequence ID" value="GAA2187339.1"/>
    <property type="molecule type" value="Genomic_DNA"/>
</dbReference>
<sequence>MTPQARGHSADAGGPEYANDENETMRLSTAVERFLAAVQLEYGYSEHTVRAYQRDLAWFVSFAAASDRDDLASCDIELMREWLWQRQQQGLAATTIARNVATLKSFGVWLERSRLVPGNPASRLRAPKAGRDLPRVLADEQMRRLLARVEARATVEHPESLRDHAVFELLYAAALRVSELCTLPLSGVDAEARTVRVLGKGGKERVVPYGGPAARAVDSYATLARPALLARAAQSQRAAPPPSDHGALFVGSRGGRLTPNAVYRMVARELGEETGGGPRGPHTFRHTAATHLLNGGADLRVVQEMLGHSSLASTQVYTHVSTERLAQSYRQAHPRA</sequence>
<keyword evidence="8 9" id="KW-0131">Cell cycle</keyword>
<name>A0ABP5MZG9_9MICO</name>
<comment type="subcellular location">
    <subcellularLocation>
        <location evidence="1 9">Cytoplasm</location>
    </subcellularLocation>
</comment>
<evidence type="ECO:0000259" key="12">
    <source>
        <dbReference type="PROSITE" id="PS51900"/>
    </source>
</evidence>
<evidence type="ECO:0000256" key="7">
    <source>
        <dbReference type="ARBA" id="ARBA00023172"/>
    </source>
</evidence>
<gene>
    <name evidence="9" type="primary">xerC</name>
    <name evidence="13" type="ORF">GCM10009786_11840</name>
</gene>
<proteinExistence type="inferred from homology"/>
<dbReference type="InterPro" id="IPR010998">
    <property type="entry name" value="Integrase_recombinase_N"/>
</dbReference>
<dbReference type="SUPFAM" id="SSF56349">
    <property type="entry name" value="DNA breaking-rejoining enzymes"/>
    <property type="match status" value="1"/>
</dbReference>
<keyword evidence="5 9" id="KW-0229">DNA integration</keyword>
<feature type="active site" evidence="9">
    <location>
        <position position="176"/>
    </location>
</feature>
<evidence type="ECO:0000256" key="9">
    <source>
        <dbReference type="HAMAP-Rule" id="MF_01808"/>
    </source>
</evidence>
<dbReference type="InterPro" id="IPR023009">
    <property type="entry name" value="Tyrosine_recombinase_XerC/XerD"/>
</dbReference>
<comment type="similarity">
    <text evidence="9">Belongs to the 'phage' integrase family. XerC subfamily.</text>
</comment>
<feature type="active site" evidence="9">
    <location>
        <position position="200"/>
    </location>
</feature>
<dbReference type="HAMAP" id="MF_01808">
    <property type="entry name" value="Recomb_XerC_XerD"/>
    <property type="match status" value="1"/>
</dbReference>
<keyword evidence="2 9" id="KW-0963">Cytoplasm</keyword>
<evidence type="ECO:0000313" key="13">
    <source>
        <dbReference type="EMBL" id="GAA2187339.1"/>
    </source>
</evidence>
<evidence type="ECO:0000256" key="10">
    <source>
        <dbReference type="SAM" id="MobiDB-lite"/>
    </source>
</evidence>
<dbReference type="Gene3D" id="1.10.150.130">
    <property type="match status" value="1"/>
</dbReference>
<dbReference type="InterPro" id="IPR050090">
    <property type="entry name" value="Tyrosine_recombinase_XerCD"/>
</dbReference>
<dbReference type="InterPro" id="IPR004107">
    <property type="entry name" value="Integrase_SAM-like_N"/>
</dbReference>
<evidence type="ECO:0000256" key="2">
    <source>
        <dbReference type="ARBA" id="ARBA00022490"/>
    </source>
</evidence>
<dbReference type="PROSITE" id="PS51900">
    <property type="entry name" value="CB"/>
    <property type="match status" value="1"/>
</dbReference>
<evidence type="ECO:0000259" key="11">
    <source>
        <dbReference type="PROSITE" id="PS51898"/>
    </source>
</evidence>
<feature type="active site" evidence="9">
    <location>
        <position position="282"/>
    </location>
</feature>
<dbReference type="PANTHER" id="PTHR30349">
    <property type="entry name" value="PHAGE INTEGRASE-RELATED"/>
    <property type="match status" value="1"/>
</dbReference>
<evidence type="ECO:0000313" key="14">
    <source>
        <dbReference type="Proteomes" id="UP001501084"/>
    </source>
</evidence>
<evidence type="ECO:0000256" key="3">
    <source>
        <dbReference type="ARBA" id="ARBA00022618"/>
    </source>
</evidence>
<feature type="active site" evidence="9">
    <location>
        <position position="285"/>
    </location>
</feature>
<dbReference type="CDD" id="cd00798">
    <property type="entry name" value="INT_XerDC_C"/>
    <property type="match status" value="1"/>
</dbReference>
<organism evidence="13 14">
    <name type="scientific">Leucobacter alluvii</name>
    <dbReference type="NCBI Taxonomy" id="340321"/>
    <lineage>
        <taxon>Bacteria</taxon>
        <taxon>Bacillati</taxon>
        <taxon>Actinomycetota</taxon>
        <taxon>Actinomycetes</taxon>
        <taxon>Micrococcales</taxon>
        <taxon>Microbacteriaceae</taxon>
        <taxon>Leucobacter</taxon>
    </lineage>
</organism>
<dbReference type="NCBIfam" id="NF001399">
    <property type="entry name" value="PRK00283.1"/>
    <property type="match status" value="1"/>
</dbReference>
<dbReference type="InterPro" id="IPR013762">
    <property type="entry name" value="Integrase-like_cat_sf"/>
</dbReference>
<feature type="active site" description="O-(3'-phospho-DNA)-tyrosine intermediate" evidence="9">
    <location>
        <position position="317"/>
    </location>
</feature>
<keyword evidence="3 9" id="KW-0132">Cell division</keyword>
<comment type="subunit">
    <text evidence="9">Forms a cyclic heterotetrameric complex composed of two molecules of XerC and two molecules of XerD.</text>
</comment>
<evidence type="ECO:0000256" key="4">
    <source>
        <dbReference type="ARBA" id="ARBA00022829"/>
    </source>
</evidence>
<dbReference type="InterPro" id="IPR002104">
    <property type="entry name" value="Integrase_catalytic"/>
</dbReference>
<dbReference type="PANTHER" id="PTHR30349:SF77">
    <property type="entry name" value="TYROSINE RECOMBINASE XERC"/>
    <property type="match status" value="1"/>
</dbReference>
<dbReference type="PROSITE" id="PS51898">
    <property type="entry name" value="TYR_RECOMBINASE"/>
    <property type="match status" value="1"/>
</dbReference>
<protein>
    <recommendedName>
        <fullName evidence="9">Tyrosine recombinase XerC</fullName>
    </recommendedName>
</protein>
<comment type="function">
    <text evidence="9">Site-specific tyrosine recombinase, which acts by catalyzing the cutting and rejoining of the recombining DNA molecules. The XerC-XerD complex is essential to convert dimers of the bacterial chromosome into monomers to permit their segregation at cell division. It also contributes to the segregational stability of plasmids.</text>
</comment>
<evidence type="ECO:0000256" key="6">
    <source>
        <dbReference type="ARBA" id="ARBA00023125"/>
    </source>
</evidence>
<keyword evidence="7 9" id="KW-0233">DNA recombination</keyword>
<dbReference type="Gene3D" id="1.10.443.10">
    <property type="entry name" value="Intergrase catalytic core"/>
    <property type="match status" value="1"/>
</dbReference>
<feature type="domain" description="Core-binding (CB)" evidence="12">
    <location>
        <begin position="25"/>
        <end position="111"/>
    </location>
</feature>
<keyword evidence="6 9" id="KW-0238">DNA-binding</keyword>
<keyword evidence="14" id="KW-1185">Reference proteome</keyword>
<feature type="active site" evidence="9">
    <location>
        <position position="308"/>
    </location>
</feature>
<feature type="domain" description="Tyr recombinase" evidence="11">
    <location>
        <begin position="132"/>
        <end position="330"/>
    </location>
</feature>
<dbReference type="InterPro" id="IPR044068">
    <property type="entry name" value="CB"/>
</dbReference>
<dbReference type="Proteomes" id="UP001501084">
    <property type="component" value="Unassembled WGS sequence"/>
</dbReference>
<reference evidence="14" key="1">
    <citation type="journal article" date="2019" name="Int. J. Syst. Evol. Microbiol.">
        <title>The Global Catalogue of Microorganisms (GCM) 10K type strain sequencing project: providing services to taxonomists for standard genome sequencing and annotation.</title>
        <authorList>
            <consortium name="The Broad Institute Genomics Platform"/>
            <consortium name="The Broad Institute Genome Sequencing Center for Infectious Disease"/>
            <person name="Wu L."/>
            <person name="Ma J."/>
        </authorList>
    </citation>
    <scope>NUCLEOTIDE SEQUENCE [LARGE SCALE GENOMIC DNA]</scope>
    <source>
        <strain evidence="14">JCM 14919</strain>
    </source>
</reference>
<comment type="caution">
    <text evidence="13">The sequence shown here is derived from an EMBL/GenBank/DDBJ whole genome shotgun (WGS) entry which is preliminary data.</text>
</comment>
<dbReference type="Pfam" id="PF02899">
    <property type="entry name" value="Phage_int_SAM_1"/>
    <property type="match status" value="1"/>
</dbReference>
<evidence type="ECO:0000256" key="5">
    <source>
        <dbReference type="ARBA" id="ARBA00022908"/>
    </source>
</evidence>
<dbReference type="InterPro" id="IPR011010">
    <property type="entry name" value="DNA_brk_join_enz"/>
</dbReference>
<accession>A0ABP5MZG9</accession>
<evidence type="ECO:0000256" key="1">
    <source>
        <dbReference type="ARBA" id="ARBA00004496"/>
    </source>
</evidence>
<keyword evidence="4 9" id="KW-0159">Chromosome partition</keyword>
<evidence type="ECO:0000256" key="8">
    <source>
        <dbReference type="ARBA" id="ARBA00023306"/>
    </source>
</evidence>